<dbReference type="SUPFAM" id="SSF52540">
    <property type="entry name" value="P-loop containing nucleoside triphosphate hydrolases"/>
    <property type="match status" value="1"/>
</dbReference>
<dbReference type="InterPro" id="IPR008868">
    <property type="entry name" value="TniB"/>
</dbReference>
<dbReference type="OrthoDB" id="7349128at2"/>
<reference evidence="3" key="1">
    <citation type="submission" date="2018-09" db="EMBL/GenBank/DDBJ databases">
        <authorList>
            <person name="Tuo L."/>
        </authorList>
    </citation>
    <scope>NUCLEOTIDE SEQUENCE [LARGE SCALE GENOMIC DNA]</scope>
    <source>
        <strain evidence="3">M2BS4Y-1</strain>
    </source>
</reference>
<evidence type="ECO:0000259" key="1">
    <source>
        <dbReference type="SMART" id="SM00382"/>
    </source>
</evidence>
<comment type="caution">
    <text evidence="2">The sequence shown here is derived from an EMBL/GenBank/DDBJ whole genome shotgun (WGS) entry which is preliminary data.</text>
</comment>
<dbReference type="InterPro" id="IPR003593">
    <property type="entry name" value="AAA+_ATPase"/>
</dbReference>
<organism evidence="2 3">
    <name type="scientific">Aureimonas flava</name>
    <dbReference type="NCBI Taxonomy" id="2320271"/>
    <lineage>
        <taxon>Bacteria</taxon>
        <taxon>Pseudomonadati</taxon>
        <taxon>Pseudomonadota</taxon>
        <taxon>Alphaproteobacteria</taxon>
        <taxon>Hyphomicrobiales</taxon>
        <taxon>Aurantimonadaceae</taxon>
        <taxon>Aureimonas</taxon>
    </lineage>
</organism>
<dbReference type="EMBL" id="QYRN01000004">
    <property type="protein sequence ID" value="RIY01248.1"/>
    <property type="molecule type" value="Genomic_DNA"/>
</dbReference>
<dbReference type="Gene3D" id="3.40.50.300">
    <property type="entry name" value="P-loop containing nucleotide triphosphate hydrolases"/>
    <property type="match status" value="1"/>
</dbReference>
<name>A0A3A1WLA3_9HYPH</name>
<dbReference type="AlphaFoldDB" id="A0A3A1WLA3"/>
<protein>
    <recommendedName>
        <fullName evidence="1">AAA+ ATPase domain-containing protein</fullName>
    </recommendedName>
</protein>
<evidence type="ECO:0000313" key="2">
    <source>
        <dbReference type="EMBL" id="RIY01248.1"/>
    </source>
</evidence>
<feature type="domain" description="AAA+ ATPase" evidence="1">
    <location>
        <begin position="85"/>
        <end position="238"/>
    </location>
</feature>
<accession>A0A3A1WLA3</accession>
<proteinExistence type="predicted"/>
<dbReference type="Pfam" id="PF05621">
    <property type="entry name" value="TniB"/>
    <property type="match status" value="1"/>
</dbReference>
<dbReference type="Proteomes" id="UP000265750">
    <property type="component" value="Unassembled WGS sequence"/>
</dbReference>
<sequence length="329" mass="36049">MHTDIDDHLIFSPAMRQLNAIIAEIEGANLGVIARRKALFSSIKLPSTDGLRISKAMLAMYKQEAARKLTNKALLESGSSMPPIDGSIMAIVGESHVGKSESVKIFGSYVLPNAGLKLGSRPMVYASLRGGANVKSMWESVLNGFGDPEPAGSRTALEMRVLKLAEAHSTHLLVIDEASNLTSRTRESPALIDSLKRTVQGNGVSLVLIGLKDEMNTILRDAQVVNRMFDRIEVEKCNFEDAESRAQFQTFVSGLDSAMVRWAIFEEYSGLSEQETLMTLFSASEGRIGLAYRIVEHAISAARSDARRLVHSDIQDAAQKYLRLRSLVP</sequence>
<dbReference type="RefSeq" id="WP_119539361.1">
    <property type="nucleotide sequence ID" value="NZ_QYRN01000004.1"/>
</dbReference>
<dbReference type="InterPro" id="IPR027417">
    <property type="entry name" value="P-loop_NTPase"/>
</dbReference>
<dbReference type="SMART" id="SM00382">
    <property type="entry name" value="AAA"/>
    <property type="match status" value="1"/>
</dbReference>
<gene>
    <name evidence="2" type="ORF">D3218_07705</name>
</gene>
<keyword evidence="3" id="KW-1185">Reference proteome</keyword>
<evidence type="ECO:0000313" key="3">
    <source>
        <dbReference type="Proteomes" id="UP000265750"/>
    </source>
</evidence>